<dbReference type="SUPFAM" id="SSF50182">
    <property type="entry name" value="Sm-like ribonucleoproteins"/>
    <property type="match status" value="1"/>
</dbReference>
<feature type="domain" description="EF-hand" evidence="8">
    <location>
        <begin position="396"/>
        <end position="431"/>
    </location>
</feature>
<dbReference type="EMBL" id="JH971388">
    <property type="protein sequence ID" value="EKM80820.1"/>
    <property type="molecule type" value="Genomic_DNA"/>
</dbReference>
<dbReference type="InterPro" id="IPR023408">
    <property type="entry name" value="MscS_beta-dom_sf"/>
</dbReference>
<dbReference type="GO" id="GO:0005509">
    <property type="term" value="F:calcium ion binding"/>
    <property type="evidence" value="ECO:0007669"/>
    <property type="project" value="InterPro"/>
</dbReference>
<gene>
    <name evidence="9" type="ORF">AGABI1DRAFT_105749</name>
</gene>
<feature type="compositionally biased region" description="Polar residues" evidence="6">
    <location>
        <begin position="39"/>
        <end position="50"/>
    </location>
</feature>
<dbReference type="KEGG" id="abp:AGABI1DRAFT105749"/>
<evidence type="ECO:0000256" key="3">
    <source>
        <dbReference type="ARBA" id="ARBA00022837"/>
    </source>
</evidence>
<evidence type="ECO:0000259" key="8">
    <source>
        <dbReference type="PROSITE" id="PS50222"/>
    </source>
</evidence>
<feature type="transmembrane region" description="Helical" evidence="7">
    <location>
        <begin position="475"/>
        <end position="493"/>
    </location>
</feature>
<dbReference type="OMA" id="VAWAWIA"/>
<dbReference type="GO" id="GO:0016020">
    <property type="term" value="C:membrane"/>
    <property type="evidence" value="ECO:0007669"/>
    <property type="project" value="UniProtKB-SubCell"/>
</dbReference>
<dbReference type="GO" id="GO:0005262">
    <property type="term" value="F:calcium channel activity"/>
    <property type="evidence" value="ECO:0007669"/>
    <property type="project" value="TreeGrafter"/>
</dbReference>
<evidence type="ECO:0000256" key="5">
    <source>
        <dbReference type="ARBA" id="ARBA00023136"/>
    </source>
</evidence>
<organism evidence="9 10">
    <name type="scientific">Agaricus bisporus var. burnettii (strain JB137-S8 / ATCC MYA-4627 / FGSC 10392)</name>
    <name type="common">White button mushroom</name>
    <dbReference type="NCBI Taxonomy" id="597362"/>
    <lineage>
        <taxon>Eukaryota</taxon>
        <taxon>Fungi</taxon>
        <taxon>Dikarya</taxon>
        <taxon>Basidiomycota</taxon>
        <taxon>Agaricomycotina</taxon>
        <taxon>Agaricomycetes</taxon>
        <taxon>Agaricomycetidae</taxon>
        <taxon>Agaricales</taxon>
        <taxon>Agaricineae</taxon>
        <taxon>Agaricaceae</taxon>
        <taxon>Agaricus</taxon>
    </lineage>
</organism>
<keyword evidence="3" id="KW-0106">Calcium</keyword>
<evidence type="ECO:0000313" key="10">
    <source>
        <dbReference type="Proteomes" id="UP000008493"/>
    </source>
</evidence>
<dbReference type="InterPro" id="IPR058650">
    <property type="entry name" value="Msy1/2-like"/>
</dbReference>
<keyword evidence="2 7" id="KW-0812">Transmembrane</keyword>
<dbReference type="RefSeq" id="XP_007328412.1">
    <property type="nucleotide sequence ID" value="XM_007328350.1"/>
</dbReference>
<sequence length="1401" mass="155995">MGSHEGKDHRFISPTQVKEQDFAPQSFLPATPPHAENQPPESDTTATNSSDEFDWDDGDEIKGDVADVTKAKRIRWLWSLFMKLSRFVRVLLIGILGAAILIAPLLVVNLRFRNNPARLQVHIWSLWFTIIWSAACATTLVVHAIPHIVLFVIRLFGKSVERLRSRVELTMAVSAWIKLVLDVAWAWIALSVIRAIYHPPQKYWVIINRVMQAMFAASMVLLVEKLFLHFVAINFHEKALADRLDENRLGLKALDRLSHASAIPARKSPMARRGHRSPGSSASLDALAAMDRTHSHDSSQDISPITSEKKSSPTDTKMHKRAQRSNRQKKKKAITSVIVDQVGGAIGQVAFKNTDRGAISGLYSAKKLARKLFSTLKYTYPPRSYLTVEDFEHYFRTTAEAHAAFAIFDKDENGDLSKREMREAIQRIYRERKALTASLKDLSSIVAKLDAVLISVALMFIIFICLLIFNRSNTLASLVPLATIILGFSFIFGNSAQTLFESLIFIFSTHVFDVGDLVMIDEQFLTVKEFGLFSTTFRRVDGQEIIAPNALLANSKLVHNLRRSKAMWESTMLTVAYDTPIETFEELRSKIESFINTNSRDWSGFMLNIDKMDFQNALHLSVAIEHRRSWQDWAGRWARRTLFMRELKTILEELEIGYTMPIQPVLLPGPPTNIPRSSPVESYEGSVNSELGNAGGYQAGDMGQAPGKSFHSGHGLDGKLISSALQNIQAGIPVSNNHPFAAGSEDSYAYLEQVTQAADQIINSLDSYLSIPWSQPKLVSSLRQQSNLTSTLHSVRLLLVPAEKRTKEFAEALRDRASTTYSEDIPLEPTSIANFCISRFEEWSTQAGLESFKDEQREGNVTIVLGGKVLVIDVDFSINKEDPSRPRVHVASVKTSYATMDDASGTPSNFKGSISLDAFLAETIQKYCDEVQKRENDRDGIRAAKLAANIQQQLRYLVMLDRLAEKKDGPRAAWFVDTDELCHKVEGFAASEAGAVASTMSMMAAPLDIFLLRSHALPIPYLFSPSITFLVYISPFAYLYCLRNATGQTTKLPNLPYIDIPFDQLRSHLPDISKGITMATLFVMPLIRSPLFTSVEPLPGIANRPTFQFGSQGANISHVFPGSGAAAKVGNGDGGKRPGIVMSQSQMRDIELLITPLGELHADLDDVNIFSFNGNSWVDLLVKFPESSRAILESDFFIICELLYVPSKPQPTKLQTSPGGIHPPLQLRLTPPDESGFILERVPIVREQSWLNETLLACQWIPETMKDPDAFEVEDLDVADDELRAVLSGTNIPRKIPVNVSLNPQPSSETDNLFGPSELDPSELNATLRRPKIVMRSPERPPITGLFEVSVSLDESRPRGIAVEVQGAMGLDMNSNTLEEICRRGGVFGLPGRIWANSQRS</sequence>
<keyword evidence="10" id="KW-1185">Reference proteome</keyword>
<proteinExistence type="predicted"/>
<feature type="compositionally biased region" description="Polar residues" evidence="6">
    <location>
        <begin position="1300"/>
        <end position="1311"/>
    </location>
</feature>
<feature type="transmembrane region" description="Helical" evidence="7">
    <location>
        <begin position="87"/>
        <end position="110"/>
    </location>
</feature>
<dbReference type="InterPro" id="IPR018247">
    <property type="entry name" value="EF_Hand_1_Ca_BS"/>
</dbReference>
<dbReference type="PROSITE" id="PS50222">
    <property type="entry name" value="EF_HAND_2"/>
    <property type="match status" value="1"/>
</dbReference>
<dbReference type="Proteomes" id="UP000008493">
    <property type="component" value="Unassembled WGS sequence"/>
</dbReference>
<dbReference type="Gene3D" id="2.30.30.60">
    <property type="match status" value="1"/>
</dbReference>
<dbReference type="InterPro" id="IPR011992">
    <property type="entry name" value="EF-hand-dom_pair"/>
</dbReference>
<keyword evidence="5 7" id="KW-0472">Membrane</keyword>
<evidence type="ECO:0000256" key="2">
    <source>
        <dbReference type="ARBA" id="ARBA00022692"/>
    </source>
</evidence>
<feature type="transmembrane region" description="Helical" evidence="7">
    <location>
        <begin position="176"/>
        <end position="197"/>
    </location>
</feature>
<dbReference type="PANTHER" id="PTHR31323:SF11">
    <property type="entry name" value="EF-HAND DOMAIN-CONTAINING PROTEIN"/>
    <property type="match status" value="1"/>
</dbReference>
<feature type="transmembrane region" description="Helical" evidence="7">
    <location>
        <begin position="449"/>
        <end position="469"/>
    </location>
</feature>
<dbReference type="GeneID" id="18822196"/>
<evidence type="ECO:0000256" key="4">
    <source>
        <dbReference type="ARBA" id="ARBA00022989"/>
    </source>
</evidence>
<dbReference type="InterPro" id="IPR010920">
    <property type="entry name" value="LSM_dom_sf"/>
</dbReference>
<protein>
    <recommendedName>
        <fullName evidence="8">EF-hand domain-containing protein</fullName>
    </recommendedName>
</protein>
<keyword evidence="4 7" id="KW-1133">Transmembrane helix</keyword>
<dbReference type="PROSITE" id="PS00018">
    <property type="entry name" value="EF_HAND_1"/>
    <property type="match status" value="1"/>
</dbReference>
<evidence type="ECO:0000256" key="7">
    <source>
        <dbReference type="SAM" id="Phobius"/>
    </source>
</evidence>
<dbReference type="eggNOG" id="KOG4629">
    <property type="taxonomic scope" value="Eukaryota"/>
</dbReference>
<feature type="region of interest" description="Disordered" evidence="6">
    <location>
        <begin position="1298"/>
        <end position="1320"/>
    </location>
</feature>
<dbReference type="PANTHER" id="PTHR31323">
    <property type="entry name" value="MECHANOSENSITIVE ION CHANNEL PROTEIN MSY2"/>
    <property type="match status" value="1"/>
</dbReference>
<evidence type="ECO:0000256" key="1">
    <source>
        <dbReference type="ARBA" id="ARBA00004370"/>
    </source>
</evidence>
<dbReference type="InterPro" id="IPR002048">
    <property type="entry name" value="EF_hand_dom"/>
</dbReference>
<dbReference type="Gene3D" id="1.10.238.10">
    <property type="entry name" value="EF-hand"/>
    <property type="match status" value="1"/>
</dbReference>
<feature type="region of interest" description="Disordered" evidence="6">
    <location>
        <begin position="1"/>
        <end position="58"/>
    </location>
</feature>
<feature type="region of interest" description="Disordered" evidence="6">
    <location>
        <begin position="293"/>
        <end position="332"/>
    </location>
</feature>
<dbReference type="InParanoid" id="K5XZG0"/>
<dbReference type="OrthoDB" id="544685at2759"/>
<feature type="transmembrane region" description="Helical" evidence="7">
    <location>
        <begin position="130"/>
        <end position="156"/>
    </location>
</feature>
<dbReference type="GO" id="GO:0006874">
    <property type="term" value="P:intracellular calcium ion homeostasis"/>
    <property type="evidence" value="ECO:0007669"/>
    <property type="project" value="TreeGrafter"/>
</dbReference>
<dbReference type="Pfam" id="PF25886">
    <property type="entry name" value="Msy1"/>
    <property type="match status" value="1"/>
</dbReference>
<dbReference type="HOGENOM" id="CLU_254285_0_0_1"/>
<comment type="subcellular location">
    <subcellularLocation>
        <location evidence="1">Membrane</location>
    </subcellularLocation>
</comment>
<dbReference type="Pfam" id="PF00924">
    <property type="entry name" value="MS_channel_2nd"/>
    <property type="match status" value="1"/>
</dbReference>
<evidence type="ECO:0000256" key="6">
    <source>
        <dbReference type="SAM" id="MobiDB-lite"/>
    </source>
</evidence>
<name>K5XZG0_AGABU</name>
<dbReference type="SUPFAM" id="SSF47473">
    <property type="entry name" value="EF-hand"/>
    <property type="match status" value="1"/>
</dbReference>
<feature type="compositionally biased region" description="Basic and acidic residues" evidence="6">
    <location>
        <begin position="1"/>
        <end position="11"/>
    </location>
</feature>
<reference evidence="10" key="1">
    <citation type="journal article" date="2012" name="Proc. Natl. Acad. Sci. U.S.A.">
        <title>Genome sequence of the button mushroom Agaricus bisporus reveals mechanisms governing adaptation to a humic-rich ecological niche.</title>
        <authorList>
            <person name="Morin E."/>
            <person name="Kohler A."/>
            <person name="Baker A.R."/>
            <person name="Foulongne-Oriol M."/>
            <person name="Lombard V."/>
            <person name="Nagy L.G."/>
            <person name="Ohm R.A."/>
            <person name="Patyshakuliyeva A."/>
            <person name="Brun A."/>
            <person name="Aerts A.L."/>
            <person name="Bailey A.M."/>
            <person name="Billette C."/>
            <person name="Coutinho P.M."/>
            <person name="Deakin G."/>
            <person name="Doddapaneni H."/>
            <person name="Floudas D."/>
            <person name="Grimwood J."/>
            <person name="Hilden K."/>
            <person name="Kuees U."/>
            <person name="LaButti K.M."/>
            <person name="Lapidus A."/>
            <person name="Lindquist E.A."/>
            <person name="Lucas S.M."/>
            <person name="Murat C."/>
            <person name="Riley R.W."/>
            <person name="Salamov A.A."/>
            <person name="Schmutz J."/>
            <person name="Subramanian V."/>
            <person name="Woesten H.A.B."/>
            <person name="Xu J."/>
            <person name="Eastwood D.C."/>
            <person name="Foster G.D."/>
            <person name="Sonnenberg A.S."/>
            <person name="Cullen D."/>
            <person name="de Vries R.P."/>
            <person name="Lundell T."/>
            <person name="Hibbett D.S."/>
            <person name="Henrissat B."/>
            <person name="Burton K.S."/>
            <person name="Kerrigan R.W."/>
            <person name="Challen M.P."/>
            <person name="Grigoriev I.V."/>
            <person name="Martin F."/>
        </authorList>
    </citation>
    <scope>NUCLEOTIDE SEQUENCE [LARGE SCALE GENOMIC DNA]</scope>
    <source>
        <strain evidence="10">JB137-S8 / ATCC MYA-4627 / FGSC 10392</strain>
    </source>
</reference>
<accession>K5XZG0</accession>
<evidence type="ECO:0000313" key="9">
    <source>
        <dbReference type="EMBL" id="EKM80820.1"/>
    </source>
</evidence>
<dbReference type="InterPro" id="IPR006685">
    <property type="entry name" value="MscS_channel_2nd"/>
</dbReference>
<feature type="compositionally biased region" description="Basic residues" evidence="6">
    <location>
        <begin position="318"/>
        <end position="332"/>
    </location>
</feature>